<evidence type="ECO:0000259" key="5">
    <source>
        <dbReference type="Pfam" id="PF00150"/>
    </source>
</evidence>
<dbReference type="Gene3D" id="3.20.20.80">
    <property type="entry name" value="Glycosidases"/>
    <property type="match status" value="1"/>
</dbReference>
<evidence type="ECO:0000256" key="4">
    <source>
        <dbReference type="RuleBase" id="RU361153"/>
    </source>
</evidence>
<dbReference type="Pfam" id="PF00150">
    <property type="entry name" value="Cellulase"/>
    <property type="match status" value="1"/>
</dbReference>
<keyword evidence="2 4" id="KW-0378">Hydrolase</keyword>
<evidence type="ECO:0000259" key="7">
    <source>
        <dbReference type="Pfam" id="PF18962"/>
    </source>
</evidence>
<dbReference type="PANTHER" id="PTHR31297">
    <property type="entry name" value="GLUCAN ENDO-1,6-BETA-GLUCOSIDASE B"/>
    <property type="match status" value="1"/>
</dbReference>
<dbReference type="PROSITE" id="PS00659">
    <property type="entry name" value="GLYCOSYL_HYDROL_F5"/>
    <property type="match status" value="1"/>
</dbReference>
<comment type="similarity">
    <text evidence="4">Belongs to the glycosyl hydrolase 5 (cellulase A) family.</text>
</comment>
<dbReference type="Pfam" id="PF02018">
    <property type="entry name" value="CBM_4_9"/>
    <property type="match status" value="1"/>
</dbReference>
<keyword evidence="3 4" id="KW-0326">Glycosidase</keyword>
<accession>A0A6I6JZU9</accession>
<evidence type="ECO:0000259" key="6">
    <source>
        <dbReference type="Pfam" id="PF02018"/>
    </source>
</evidence>
<evidence type="ECO:0000256" key="3">
    <source>
        <dbReference type="ARBA" id="ARBA00023295"/>
    </source>
</evidence>
<dbReference type="Pfam" id="PF18962">
    <property type="entry name" value="Por_Secre_tail"/>
    <property type="match status" value="1"/>
</dbReference>
<dbReference type="SUPFAM" id="SSF49785">
    <property type="entry name" value="Galactose-binding domain-like"/>
    <property type="match status" value="1"/>
</dbReference>
<dbReference type="Proteomes" id="UP000428260">
    <property type="component" value="Chromosome"/>
</dbReference>
<dbReference type="EMBL" id="CP046401">
    <property type="protein sequence ID" value="QGY46710.1"/>
    <property type="molecule type" value="Genomic_DNA"/>
</dbReference>
<keyword evidence="9" id="KW-1185">Reference proteome</keyword>
<evidence type="ECO:0000256" key="2">
    <source>
        <dbReference type="ARBA" id="ARBA00022801"/>
    </source>
</evidence>
<dbReference type="InterPro" id="IPR050386">
    <property type="entry name" value="Glycosyl_hydrolase_5"/>
</dbReference>
<dbReference type="SUPFAM" id="SSF51445">
    <property type="entry name" value="(Trans)glycosidases"/>
    <property type="match status" value="1"/>
</dbReference>
<dbReference type="InterPro" id="IPR026444">
    <property type="entry name" value="Secre_tail"/>
</dbReference>
<name>A0A6I6JZU9_9BACT</name>
<dbReference type="InterPro" id="IPR017853">
    <property type="entry name" value="GH"/>
</dbReference>
<dbReference type="InterPro" id="IPR008979">
    <property type="entry name" value="Galactose-bd-like_sf"/>
</dbReference>
<gene>
    <name evidence="8" type="ORF">GM418_24550</name>
</gene>
<dbReference type="AlphaFoldDB" id="A0A6I6JZU9"/>
<dbReference type="InterPro" id="IPR003305">
    <property type="entry name" value="CenC_carb-bd"/>
</dbReference>
<dbReference type="Gene3D" id="2.60.120.260">
    <property type="entry name" value="Galactose-binding domain-like"/>
    <property type="match status" value="1"/>
</dbReference>
<sequence length="574" mass="65459">MKLFTLVVIFFSLKSIGQTHEHAFEINKKLSRGINYGNMFEAPTETLWGNPWQPEYASMIAELGFNHVRIPIRWEPEARSSLTSPYTIKTSFLNRIKQVVDSALNNDLFVIINMHHHDSLYAYPDAQKERFLAQWKQISEFFKDYSDSLLFEILNEPHGNLTADKWNSFSGEALQTIRTDNPDRIILIGTAEYGGLSGLSKLQLPDDENIIVTVHYYNPFSFTHQGASWAGNDADSWLGTEWTDTKDERDVMRQEFSSLVTFSLENSIPVHIGEFGAYSTADMTSRAKWTTFLARYFEQQSWSWAYWEFSAGFGIYNPNAETYYENLVNALLHNKMPEPASYKGTTVYASNLENSIDNWNLYTQGTGDAELSNGNNSLEITISNGSTESWHVQLVRGNISLEKGKKYRLSFKAKADADRSFSPYVGQSISPWSSYSGYNAYTASDSLQTFTVIFDMTENDDRARIVFDLGKSDINFSVTGILLEEIELVTSLSEIKPTPEDIEIYPNPVTENLIVNNIGNYTQILIFNISGKLVFQKELAKNLNTFNINSFNSGVYLVQLWRENHLFQTKIIKN</sequence>
<dbReference type="InterPro" id="IPR018087">
    <property type="entry name" value="Glyco_hydro_5_CS"/>
</dbReference>
<dbReference type="KEGG" id="mcos:GM418_24550"/>
<proteinExistence type="inferred from homology"/>
<dbReference type="PANTHER" id="PTHR31297:SF17">
    <property type="entry name" value="ENDOGLUCANASE"/>
    <property type="match status" value="1"/>
</dbReference>
<evidence type="ECO:0000313" key="9">
    <source>
        <dbReference type="Proteomes" id="UP000428260"/>
    </source>
</evidence>
<reference evidence="8 9" key="1">
    <citation type="submission" date="2019-11" db="EMBL/GenBank/DDBJ databases">
        <authorList>
            <person name="Zheng R.K."/>
            <person name="Sun C.M."/>
        </authorList>
    </citation>
    <scope>NUCLEOTIDE SEQUENCE [LARGE SCALE GENOMIC DNA]</scope>
    <source>
        <strain evidence="8 9">WC007</strain>
    </source>
</reference>
<dbReference type="GO" id="GO:0005576">
    <property type="term" value="C:extracellular region"/>
    <property type="evidence" value="ECO:0007669"/>
    <property type="project" value="TreeGrafter"/>
</dbReference>
<dbReference type="RefSeq" id="WP_158869858.1">
    <property type="nucleotide sequence ID" value="NZ_CP046401.1"/>
</dbReference>
<keyword evidence="1" id="KW-0732">Signal</keyword>
<feature type="domain" description="CBM-cenC" evidence="6">
    <location>
        <begin position="347"/>
        <end position="470"/>
    </location>
</feature>
<dbReference type="GO" id="GO:0009251">
    <property type="term" value="P:glucan catabolic process"/>
    <property type="evidence" value="ECO:0007669"/>
    <property type="project" value="TreeGrafter"/>
</dbReference>
<feature type="domain" description="Glycoside hydrolase family 5" evidence="5">
    <location>
        <begin position="43"/>
        <end position="310"/>
    </location>
</feature>
<dbReference type="GO" id="GO:0009986">
    <property type="term" value="C:cell surface"/>
    <property type="evidence" value="ECO:0007669"/>
    <property type="project" value="TreeGrafter"/>
</dbReference>
<evidence type="ECO:0000313" key="8">
    <source>
        <dbReference type="EMBL" id="QGY46710.1"/>
    </source>
</evidence>
<organism evidence="8 9">
    <name type="scientific">Maribellus comscasis</name>
    <dbReference type="NCBI Taxonomy" id="2681766"/>
    <lineage>
        <taxon>Bacteria</taxon>
        <taxon>Pseudomonadati</taxon>
        <taxon>Bacteroidota</taxon>
        <taxon>Bacteroidia</taxon>
        <taxon>Marinilabiliales</taxon>
        <taxon>Prolixibacteraceae</taxon>
        <taxon>Maribellus</taxon>
    </lineage>
</organism>
<evidence type="ECO:0000256" key="1">
    <source>
        <dbReference type="ARBA" id="ARBA00022729"/>
    </source>
</evidence>
<dbReference type="NCBIfam" id="TIGR04183">
    <property type="entry name" value="Por_Secre_tail"/>
    <property type="match status" value="1"/>
</dbReference>
<dbReference type="InterPro" id="IPR001547">
    <property type="entry name" value="Glyco_hydro_5"/>
</dbReference>
<protein>
    <submittedName>
        <fullName evidence="8">Cellulase family glycosylhydrolase</fullName>
    </submittedName>
</protein>
<dbReference type="GO" id="GO:0008422">
    <property type="term" value="F:beta-glucosidase activity"/>
    <property type="evidence" value="ECO:0007669"/>
    <property type="project" value="TreeGrafter"/>
</dbReference>
<feature type="domain" description="Secretion system C-terminal sorting" evidence="7">
    <location>
        <begin position="504"/>
        <end position="572"/>
    </location>
</feature>